<evidence type="ECO:0000313" key="5">
    <source>
        <dbReference type="Proteomes" id="UP001341245"/>
    </source>
</evidence>
<evidence type="ECO:0000256" key="1">
    <source>
        <dbReference type="PROSITE-ProRule" id="PRU00723"/>
    </source>
</evidence>
<organism evidence="4 5">
    <name type="scientific">Aureobasidium pullulans</name>
    <name type="common">Black yeast</name>
    <name type="synonym">Pullularia pullulans</name>
    <dbReference type="NCBI Taxonomy" id="5580"/>
    <lineage>
        <taxon>Eukaryota</taxon>
        <taxon>Fungi</taxon>
        <taxon>Dikarya</taxon>
        <taxon>Ascomycota</taxon>
        <taxon>Pezizomycotina</taxon>
        <taxon>Dothideomycetes</taxon>
        <taxon>Dothideomycetidae</taxon>
        <taxon>Dothideales</taxon>
        <taxon>Saccotheciaceae</taxon>
        <taxon>Aureobasidium</taxon>
    </lineage>
</organism>
<name>A0ABR0T5E4_AURPU</name>
<evidence type="ECO:0000256" key="2">
    <source>
        <dbReference type="SAM" id="MobiDB-lite"/>
    </source>
</evidence>
<feature type="compositionally biased region" description="Polar residues" evidence="2">
    <location>
        <begin position="264"/>
        <end position="287"/>
    </location>
</feature>
<comment type="caution">
    <text evidence="4">The sequence shown here is derived from an EMBL/GenBank/DDBJ whole genome shotgun (WGS) entry which is preliminary data.</text>
</comment>
<keyword evidence="1" id="KW-0862">Zinc</keyword>
<sequence length="475" mass="51058">MSAYAPPGSMAWSGPQYPASMPAQSTLTPMLKFFIKRDDGSLVPLVPVDELPDDVRLVGVPLNLAASQAKDMLFLGHDSSIRKKFSLAGAVSIKESVAPSLVAMRYTPQSEIAPHIDRVPQHMHTQSLPGPTSAFIPTQIPLSLSKSRPLYNERPLPPSGIEPDQRKKIYCTYWIQNQGQCAYKQQGCIYKHEMPEDKETLESIGLKSAPAWWRKEQARKKSKAKRTDRNGSISEWEVVEHQQTASSAVHSDNIIHVRVRPSRPVSTSTTKQAVQQCRSGSTAQKDTNSSDVASDTATAGSSAQGSSPPGGVRLDAAKTPVRGPPSLPVRKQTLDSPIEDEGEGDLIDFDILVPSSSPGVASDSQTSSEARTDPQSKEIVVSERSKIITKGRTSMSSGGNARSNNKGCSRRGSAEDKNVALHGQRNTAKGKIETGREKADRGNVVSRRGRAKTTAVAEVAAKATGETDTQSDGGA</sequence>
<feature type="compositionally biased region" description="Polar residues" evidence="2">
    <location>
        <begin position="391"/>
        <end position="407"/>
    </location>
</feature>
<gene>
    <name evidence="4" type="ORF">QM012_005269</name>
</gene>
<feature type="compositionally biased region" description="Basic and acidic residues" evidence="2">
    <location>
        <begin position="430"/>
        <end position="441"/>
    </location>
</feature>
<dbReference type="PROSITE" id="PS50103">
    <property type="entry name" value="ZF_C3H1"/>
    <property type="match status" value="1"/>
</dbReference>
<protein>
    <recommendedName>
        <fullName evidence="3">C3H1-type domain-containing protein</fullName>
    </recommendedName>
</protein>
<dbReference type="InterPro" id="IPR000571">
    <property type="entry name" value="Znf_CCCH"/>
</dbReference>
<feature type="domain" description="C3H1-type" evidence="3">
    <location>
        <begin position="165"/>
        <end position="195"/>
    </location>
</feature>
<feature type="zinc finger region" description="C3H1-type" evidence="1">
    <location>
        <begin position="165"/>
        <end position="195"/>
    </location>
</feature>
<feature type="compositionally biased region" description="Polar residues" evidence="2">
    <location>
        <begin position="241"/>
        <end position="250"/>
    </location>
</feature>
<feature type="compositionally biased region" description="Basic and acidic residues" evidence="2">
    <location>
        <begin position="370"/>
        <end position="386"/>
    </location>
</feature>
<dbReference type="Proteomes" id="UP001341245">
    <property type="component" value="Unassembled WGS sequence"/>
</dbReference>
<proteinExistence type="predicted"/>
<feature type="compositionally biased region" description="Low complexity" evidence="2">
    <location>
        <begin position="452"/>
        <end position="467"/>
    </location>
</feature>
<feature type="compositionally biased region" description="Polar residues" evidence="2">
    <location>
        <begin position="354"/>
        <end position="369"/>
    </location>
</feature>
<feature type="compositionally biased region" description="Low complexity" evidence="2">
    <location>
        <begin position="289"/>
        <end position="312"/>
    </location>
</feature>
<feature type="compositionally biased region" description="Acidic residues" evidence="2">
    <location>
        <begin position="337"/>
        <end position="348"/>
    </location>
</feature>
<keyword evidence="1" id="KW-0479">Metal-binding</keyword>
<dbReference type="EMBL" id="JASGXD010000022">
    <property type="protein sequence ID" value="KAK5999612.1"/>
    <property type="molecule type" value="Genomic_DNA"/>
</dbReference>
<feature type="region of interest" description="Disordered" evidence="2">
    <location>
        <begin position="214"/>
        <end position="475"/>
    </location>
</feature>
<keyword evidence="1" id="KW-0863">Zinc-finger</keyword>
<reference evidence="4 5" key="1">
    <citation type="submission" date="2023-11" db="EMBL/GenBank/DDBJ databases">
        <title>Draft genome sequence and annotation of the polyextremotolerant black yeast-like fungus Aureobasidium pullulans NRRL 62042.</title>
        <authorList>
            <person name="Dielentheis-Frenken M.R.E."/>
            <person name="Wibberg D."/>
            <person name="Blank L.M."/>
            <person name="Tiso T."/>
        </authorList>
    </citation>
    <scope>NUCLEOTIDE SEQUENCE [LARGE SCALE GENOMIC DNA]</scope>
    <source>
        <strain evidence="4 5">NRRL 62042</strain>
    </source>
</reference>
<evidence type="ECO:0000259" key="3">
    <source>
        <dbReference type="PROSITE" id="PS50103"/>
    </source>
</evidence>
<keyword evidence="5" id="KW-1185">Reference proteome</keyword>
<feature type="compositionally biased region" description="Basic residues" evidence="2">
    <location>
        <begin position="217"/>
        <end position="226"/>
    </location>
</feature>
<accession>A0ABR0T5E4</accession>
<evidence type="ECO:0000313" key="4">
    <source>
        <dbReference type="EMBL" id="KAK5999612.1"/>
    </source>
</evidence>